<dbReference type="PANTHER" id="PTHR33121">
    <property type="entry name" value="CYCLIC DI-GMP PHOSPHODIESTERASE PDEF"/>
    <property type="match status" value="1"/>
</dbReference>
<dbReference type="GO" id="GO:0071111">
    <property type="term" value="F:cyclic-guanylate-specific phosphodiesterase activity"/>
    <property type="evidence" value="ECO:0007669"/>
    <property type="project" value="InterPro"/>
</dbReference>
<dbReference type="Pfam" id="PF00563">
    <property type="entry name" value="EAL"/>
    <property type="match status" value="1"/>
</dbReference>
<comment type="caution">
    <text evidence="2">The sequence shown here is derived from an EMBL/GenBank/DDBJ whole genome shotgun (WGS) entry which is preliminary data.</text>
</comment>
<reference evidence="2" key="1">
    <citation type="journal article" date="2020" name="mSystems">
        <title>Genome- and Community-Level Interaction Insights into Carbon Utilization and Element Cycling Functions of Hydrothermarchaeota in Hydrothermal Sediment.</title>
        <authorList>
            <person name="Zhou Z."/>
            <person name="Liu Y."/>
            <person name="Xu W."/>
            <person name="Pan J."/>
            <person name="Luo Z.H."/>
            <person name="Li M."/>
        </authorList>
    </citation>
    <scope>NUCLEOTIDE SEQUENCE [LARGE SCALE GENOMIC DNA]</scope>
    <source>
        <strain evidence="2">HyVt-26</strain>
    </source>
</reference>
<dbReference type="EMBL" id="DRCV01000007">
    <property type="protein sequence ID" value="HDK37416.1"/>
    <property type="molecule type" value="Genomic_DNA"/>
</dbReference>
<feature type="non-terminal residue" evidence="2">
    <location>
        <position position="1"/>
    </location>
</feature>
<dbReference type="PANTHER" id="PTHR33121:SF71">
    <property type="entry name" value="OXYGEN SENSOR PROTEIN DOSP"/>
    <property type="match status" value="1"/>
</dbReference>
<name>A0A831K407_9GAMM</name>
<dbReference type="PROSITE" id="PS50883">
    <property type="entry name" value="EAL"/>
    <property type="match status" value="1"/>
</dbReference>
<evidence type="ECO:0000259" key="1">
    <source>
        <dbReference type="PROSITE" id="PS50883"/>
    </source>
</evidence>
<dbReference type="InterPro" id="IPR001633">
    <property type="entry name" value="EAL_dom"/>
</dbReference>
<feature type="domain" description="EAL" evidence="1">
    <location>
        <begin position="1"/>
        <end position="196"/>
    </location>
</feature>
<dbReference type="CDD" id="cd01948">
    <property type="entry name" value="EAL"/>
    <property type="match status" value="1"/>
</dbReference>
<dbReference type="SUPFAM" id="SSF141868">
    <property type="entry name" value="EAL domain-like"/>
    <property type="match status" value="1"/>
</dbReference>
<evidence type="ECO:0000313" key="2">
    <source>
        <dbReference type="EMBL" id="HDK37416.1"/>
    </source>
</evidence>
<dbReference type="AlphaFoldDB" id="A0A831K407"/>
<dbReference type="Gene3D" id="3.20.20.450">
    <property type="entry name" value="EAL domain"/>
    <property type="match status" value="1"/>
</dbReference>
<dbReference type="SMART" id="SM00052">
    <property type="entry name" value="EAL"/>
    <property type="match status" value="1"/>
</dbReference>
<protein>
    <submittedName>
        <fullName evidence="2">EAL domain-containing protein</fullName>
    </submittedName>
</protein>
<proteinExistence type="predicted"/>
<organism evidence="2">
    <name type="scientific">Thiolapillus brandeum</name>
    <dbReference type="NCBI Taxonomy" id="1076588"/>
    <lineage>
        <taxon>Bacteria</taxon>
        <taxon>Pseudomonadati</taxon>
        <taxon>Pseudomonadota</taxon>
        <taxon>Gammaproteobacteria</taxon>
        <taxon>Chromatiales</taxon>
        <taxon>Sedimenticolaceae</taxon>
        <taxon>Thiolapillus</taxon>
    </lineage>
</organism>
<gene>
    <name evidence="2" type="ORF">ENG92_00150</name>
</gene>
<accession>A0A831K407</accession>
<dbReference type="InterPro" id="IPR050706">
    <property type="entry name" value="Cyclic-di-GMP_PDE-like"/>
</dbReference>
<dbReference type="InterPro" id="IPR035919">
    <property type="entry name" value="EAL_sf"/>
</dbReference>
<dbReference type="Proteomes" id="UP000885822">
    <property type="component" value="Unassembled WGS sequence"/>
</dbReference>
<sequence>ENGLIMPIGEWVINEVCRQLADWKEKHVPVRKLAINLSMRQLERPGLIALLDRITAEYQIEPSQLILEITESMLMDDPERTLGVIRMLYDRGYNLAMDDFGTGYSSFGQLCYLHVDSLKIDRSFVSQLGQEGNAESIISAVIGMADELGMRVVAEGVENHEQLDYLVQQGCQLIQGFYIGYPMKTEECERYVRLEKHAWQEPDTGL</sequence>